<name>A0AAD2V5E2_YEREN</name>
<evidence type="ECO:0000313" key="2">
    <source>
        <dbReference type="Proteomes" id="UP001182355"/>
    </source>
</evidence>
<organism evidence="1 2">
    <name type="scientific">Yersinia enterocolitica</name>
    <dbReference type="NCBI Taxonomy" id="630"/>
    <lineage>
        <taxon>Bacteria</taxon>
        <taxon>Pseudomonadati</taxon>
        <taxon>Pseudomonadota</taxon>
        <taxon>Gammaproteobacteria</taxon>
        <taxon>Enterobacterales</taxon>
        <taxon>Yersiniaceae</taxon>
        <taxon>Yersinia</taxon>
    </lineage>
</organism>
<evidence type="ECO:0000313" key="1">
    <source>
        <dbReference type="EMBL" id="ELI8104620.1"/>
    </source>
</evidence>
<protein>
    <submittedName>
        <fullName evidence="1">Uncharacterized protein</fullName>
    </submittedName>
</protein>
<dbReference type="RefSeq" id="WP_050148820.1">
    <property type="nucleotide sequence ID" value="NZ_CP107092.1"/>
</dbReference>
<sequence>MSLDMTIKVESAGVEIDRYKHLTLELVRAELVEAVEIKDIVGEYGSTDLLEEIGKTDVISWIENQGYTVTETE</sequence>
<reference evidence="1" key="1">
    <citation type="submission" date="2023-02" db="EMBL/GenBank/DDBJ databases">
        <authorList>
            <person name="Ashton P.M."/>
            <person name="Dallman T."/>
            <person name="Nair S."/>
            <person name="De Pinna E."/>
            <person name="Peters T."/>
            <person name="Grant K."/>
        </authorList>
    </citation>
    <scope>NUCLEOTIDE SEQUENCE</scope>
    <source>
        <strain evidence="1">01103883</strain>
    </source>
</reference>
<dbReference type="AlphaFoldDB" id="A0AAD2V5E2"/>
<dbReference type="Proteomes" id="UP001182355">
    <property type="component" value="Unassembled WGS sequence"/>
</dbReference>
<dbReference type="EMBL" id="ABNAVX010000061">
    <property type="protein sequence ID" value="ELI8104620.1"/>
    <property type="molecule type" value="Genomic_DNA"/>
</dbReference>
<accession>A0AAD2V5E2</accession>
<comment type="caution">
    <text evidence="1">The sequence shown here is derived from an EMBL/GenBank/DDBJ whole genome shotgun (WGS) entry which is preliminary data.</text>
</comment>
<dbReference type="GeneID" id="75142108"/>
<gene>
    <name evidence="1" type="ORF">RSF11_004400</name>
</gene>
<proteinExistence type="predicted"/>